<feature type="region of interest" description="Disordered" evidence="1">
    <location>
        <begin position="61"/>
        <end position="83"/>
    </location>
</feature>
<keyword evidence="4" id="KW-1185">Reference proteome</keyword>
<dbReference type="OrthoDB" id="6241268at2759"/>
<dbReference type="InterPro" id="IPR033375">
    <property type="entry name" value="Cggbp1"/>
</dbReference>
<dbReference type="SUPFAM" id="SSF53098">
    <property type="entry name" value="Ribonuclease H-like"/>
    <property type="match status" value="1"/>
</dbReference>
<sequence>MPKGKLTVAQRLTSYANELGDGVLTTDGSVLYCNACNTSVTAETKSHVEQHLQTEKHMQKVQKRKRQKQPLISPTVTPTSSATENTKQFHYDLTEALLMSDIPLWKLQNLAFKNFLSKYIPHHDIPNELVLRKKYVPILYQRTIQRIRETICDKNVYLIVDETTDGTNQHLCNVLIGPLSQDKFIPPMLLDCVVLDSTNSSTISQSINNALMLLWPSSVYYDRVFLLLTDSAPYMIKAGAGLSVLYPKMIYVTCLLNAIHRVAEVVRSSYVEVDDLFATVKQLFSKAPSRRRAFLDSTSLKTLPPSPSSGRWGTWIEAACFFQEHHAKLKRFVMELDENTPTIQRAKSALRKPNIAADLAAICTNFKPLVDAIAQLEEQGLRLTNAVDIVTTLNHSLEYGGRVTASASQKMSYVLSKNPGWSRIMSLARVLSGVSADLPYNISPTVTNCFNFAPITSFGAERSFSEFKYFFRSNGTSFTHEHLMQHMVVLFNNKRFSQN</sequence>
<reference evidence="3" key="1">
    <citation type="submission" date="2019-05" db="EMBL/GenBank/DDBJ databases">
        <title>Annotation for the trematode Paragonimus heterotremus.</title>
        <authorList>
            <person name="Choi Y.-J."/>
        </authorList>
    </citation>
    <scope>NUCLEOTIDE SEQUENCE</scope>
    <source>
        <strain evidence="3">LC</strain>
    </source>
</reference>
<organism evidence="3 4">
    <name type="scientific">Paragonimus heterotremus</name>
    <dbReference type="NCBI Taxonomy" id="100268"/>
    <lineage>
        <taxon>Eukaryota</taxon>
        <taxon>Metazoa</taxon>
        <taxon>Spiralia</taxon>
        <taxon>Lophotrochozoa</taxon>
        <taxon>Platyhelminthes</taxon>
        <taxon>Trematoda</taxon>
        <taxon>Digenea</taxon>
        <taxon>Plagiorchiida</taxon>
        <taxon>Troglotremata</taxon>
        <taxon>Troglotrematidae</taxon>
        <taxon>Paragonimus</taxon>
    </lineage>
</organism>
<dbReference type="EMBL" id="LUCH01001996">
    <property type="protein sequence ID" value="KAF5402150.1"/>
    <property type="molecule type" value="Genomic_DNA"/>
</dbReference>
<evidence type="ECO:0000313" key="3">
    <source>
        <dbReference type="EMBL" id="KAF5402150.1"/>
    </source>
</evidence>
<dbReference type="GO" id="GO:0005634">
    <property type="term" value="C:nucleus"/>
    <property type="evidence" value="ECO:0007669"/>
    <property type="project" value="InterPro"/>
</dbReference>
<dbReference type="AlphaFoldDB" id="A0A8J4SQE8"/>
<evidence type="ECO:0000259" key="2">
    <source>
        <dbReference type="SMART" id="SM00451"/>
    </source>
</evidence>
<accession>A0A8J4SQE8</accession>
<proteinExistence type="predicted"/>
<feature type="domain" description="U1-type" evidence="2">
    <location>
        <begin position="28"/>
        <end position="64"/>
    </location>
</feature>
<comment type="caution">
    <text evidence="3">The sequence shown here is derived from an EMBL/GenBank/DDBJ whole genome shotgun (WGS) entry which is preliminary data.</text>
</comment>
<dbReference type="GO" id="GO:0008270">
    <property type="term" value="F:zinc ion binding"/>
    <property type="evidence" value="ECO:0007669"/>
    <property type="project" value="InterPro"/>
</dbReference>
<gene>
    <name evidence="3" type="ORF">PHET_04665</name>
</gene>
<dbReference type="PANTHER" id="PTHR32344:SF1">
    <property type="entry name" value="U1-TYPE DOMAIN-CONTAINING PROTEIN"/>
    <property type="match status" value="1"/>
</dbReference>
<dbReference type="GO" id="GO:0003690">
    <property type="term" value="F:double-stranded DNA binding"/>
    <property type="evidence" value="ECO:0007669"/>
    <property type="project" value="InterPro"/>
</dbReference>
<protein>
    <recommendedName>
        <fullName evidence="2">U1-type domain-containing protein</fullName>
    </recommendedName>
</protein>
<evidence type="ECO:0000256" key="1">
    <source>
        <dbReference type="SAM" id="MobiDB-lite"/>
    </source>
</evidence>
<evidence type="ECO:0000313" key="4">
    <source>
        <dbReference type="Proteomes" id="UP000748531"/>
    </source>
</evidence>
<dbReference type="GO" id="GO:0006357">
    <property type="term" value="P:regulation of transcription by RNA polymerase II"/>
    <property type="evidence" value="ECO:0007669"/>
    <property type="project" value="InterPro"/>
</dbReference>
<dbReference type="SMART" id="SM00451">
    <property type="entry name" value="ZnF_U1"/>
    <property type="match status" value="1"/>
</dbReference>
<dbReference type="Proteomes" id="UP000748531">
    <property type="component" value="Unassembled WGS sequence"/>
</dbReference>
<name>A0A8J4SQE8_9TREM</name>
<dbReference type="InterPro" id="IPR003604">
    <property type="entry name" value="Matrin/U1-like-C_Znf_C2H2"/>
</dbReference>
<dbReference type="Gene3D" id="3.30.160.60">
    <property type="entry name" value="Classic Zinc Finger"/>
    <property type="match status" value="1"/>
</dbReference>
<dbReference type="InterPro" id="IPR012337">
    <property type="entry name" value="RNaseH-like_sf"/>
</dbReference>
<feature type="compositionally biased region" description="Polar residues" evidence="1">
    <location>
        <begin position="70"/>
        <end position="83"/>
    </location>
</feature>
<dbReference type="PANTHER" id="PTHR32344">
    <property type="entry name" value="U1-TYPE DOMAIN-CONTAINING PROTEIN"/>
    <property type="match status" value="1"/>
</dbReference>